<dbReference type="Pfam" id="PF12717">
    <property type="entry name" value="Cnd1"/>
    <property type="match status" value="1"/>
</dbReference>
<evidence type="ECO:0000256" key="3">
    <source>
        <dbReference type="ARBA" id="ARBA00022776"/>
    </source>
</evidence>
<evidence type="ECO:0000256" key="2">
    <source>
        <dbReference type="ARBA" id="ARBA00022618"/>
    </source>
</evidence>
<feature type="region of interest" description="Disordered" evidence="7">
    <location>
        <begin position="132"/>
        <end position="175"/>
    </location>
</feature>
<dbReference type="SUPFAM" id="SSF48371">
    <property type="entry name" value="ARM repeat"/>
    <property type="match status" value="1"/>
</dbReference>
<dbReference type="AlphaFoldDB" id="A0A8K0IR78"/>
<keyword evidence="3" id="KW-0498">Mitosis</keyword>
<dbReference type="OrthoDB" id="10263978at2759"/>
<keyword evidence="10" id="KW-1185">Reference proteome</keyword>
<dbReference type="InterPro" id="IPR026971">
    <property type="entry name" value="CND1/NCAPD3"/>
</dbReference>
<dbReference type="GO" id="GO:0000779">
    <property type="term" value="C:condensed chromosome, centromeric region"/>
    <property type="evidence" value="ECO:0007669"/>
    <property type="project" value="TreeGrafter"/>
</dbReference>
<keyword evidence="4" id="KW-0226">DNA condensation</keyword>
<keyword evidence="6" id="KW-0131">Cell cycle</keyword>
<name>A0A8K0IR78_COCNU</name>
<organism evidence="9 10">
    <name type="scientific">Cocos nucifera</name>
    <name type="common">Coconut palm</name>
    <dbReference type="NCBI Taxonomy" id="13894"/>
    <lineage>
        <taxon>Eukaryota</taxon>
        <taxon>Viridiplantae</taxon>
        <taxon>Streptophyta</taxon>
        <taxon>Embryophyta</taxon>
        <taxon>Tracheophyta</taxon>
        <taxon>Spermatophyta</taxon>
        <taxon>Magnoliopsida</taxon>
        <taxon>Liliopsida</taxon>
        <taxon>Arecaceae</taxon>
        <taxon>Arecoideae</taxon>
        <taxon>Cocoseae</taxon>
        <taxon>Attaleinae</taxon>
        <taxon>Cocos</taxon>
    </lineage>
</organism>
<feature type="domain" description="Condensin complex subunit 1 C-terminal" evidence="8">
    <location>
        <begin position="894"/>
        <end position="1011"/>
    </location>
</feature>
<comment type="subcellular location">
    <subcellularLocation>
        <location evidence="1">Nucleus</location>
    </subcellularLocation>
</comment>
<dbReference type="GO" id="GO:0051301">
    <property type="term" value="P:cell division"/>
    <property type="evidence" value="ECO:0007669"/>
    <property type="project" value="UniProtKB-KW"/>
</dbReference>
<keyword evidence="2" id="KW-0132">Cell division</keyword>
<feature type="region of interest" description="Disordered" evidence="7">
    <location>
        <begin position="42"/>
        <end position="61"/>
    </location>
</feature>
<keyword evidence="5" id="KW-0539">Nucleus</keyword>
<sequence>MEEEENEALSRVISELEALHHDDPNNPSPFSEPSLFDLLSLLDDGGDGGSGSGSGDGNDRSFWDHLAARKLPPASLLSPLSAAMDSPSPRLSLLASRAYLSLLVSPSAPLYTLFTPLPFLSLLRSLRRALKPISSPSPAPAPQADPSHDRRKTRRKRKAGRPRDAAGSPADQQSDARDLLPEVLELLDSVLRRIRLDGSHDGLKSLVEAVAAILDASAGHHRLPDLCFRILYGLVSRPEHGDQMLSAVEVLRSLAPAILSSVKCPSRVSVLGFLTRKMVPLCRENDGVRKALVYLPRFLAMKALEKSEPRALAVDSILEIVRVMENEDRIGFIEYVVKMTEGKTKLRLLAVDLILAILTSLPDPLGVKDSGKVIDRQWGVKCLEALVQRCSDSVGGIRARALTNMAQVVGFLSGDEENHAQLQEIMGIGSAGFNDLLRRRCVDEKAAVRKAALLLITKSMALIGRPIDEVLLKTVGSACSDPLVSIRKAALAALSEVYRRFPDGRVISEWLHAVPALIVDNETSIQEECETLFLELVLDRISRAGKVNLGSNATVLESLLPEGVLDLLKGICDGEVAPCVRKICANLGKKKKLKISIASSLQNVITASESLWLRNSMPIEKWIAPPGAWQLLSDVSLFTPKAVDWEFLQHQWQLLDKVNLEEKGEALDKGELTSVSWARDRVSLLQTISNVSLELPMGPAVDLAEKLFNRIQNFNMHPSEVDAHIKALRTLCKRKETPEKGNALVLHWVHQLLSKALKIIDGYVSDVSEAEKAKSFLTPPPQSGRRNRKELLAPKSMLQAVTAVFTVGSLILSCPSADLQGIVPLLHTIITSRNSEPRPKKLAGLTVSFEEISPSLYNQSWVTLGKICLVDDKLAKCYIPLFVQELERSDCAALRNNIMVVMADFCVRYTALVDCYIPKITKSLRDPCEIVRRQTFILLSRLLQRDYVKWKGVLFLRFLLSLVDDSEKIRHLADFLFGSILKVKAPLLAYNSFIEAIFVLNDCHVHAGHSETQGGLLTETQLFSIRGTEERMRSQRMHIYVSLLKQMAPEHLLATSAKLCAEILAAASDGLLNVDDVTGQSVVQVEGKLFIVTTTIFGFLRSILSIKELENRKSRFANGRNNWNIKLLLDLQLGGCMKDDLVGRNLKKVC</sequence>
<dbReference type="Proteomes" id="UP000797356">
    <property type="component" value="Chromosome 12"/>
</dbReference>
<dbReference type="GO" id="GO:0010032">
    <property type="term" value="P:meiotic chromosome condensation"/>
    <property type="evidence" value="ECO:0007669"/>
    <property type="project" value="TreeGrafter"/>
</dbReference>
<evidence type="ECO:0000259" key="8">
    <source>
        <dbReference type="Pfam" id="PF12717"/>
    </source>
</evidence>
<evidence type="ECO:0000256" key="6">
    <source>
        <dbReference type="ARBA" id="ARBA00023306"/>
    </source>
</evidence>
<accession>A0A8K0IR78</accession>
<evidence type="ECO:0000256" key="7">
    <source>
        <dbReference type="SAM" id="MobiDB-lite"/>
    </source>
</evidence>
<feature type="compositionally biased region" description="Basic residues" evidence="7">
    <location>
        <begin position="149"/>
        <end position="160"/>
    </location>
</feature>
<reference evidence="9" key="2">
    <citation type="submission" date="2019-07" db="EMBL/GenBank/DDBJ databases">
        <authorList>
            <person name="Yang Y."/>
            <person name="Bocs S."/>
            <person name="Baudouin L."/>
        </authorList>
    </citation>
    <scope>NUCLEOTIDE SEQUENCE</scope>
    <source>
        <tissue evidence="9">Spear leaf of Hainan Tall coconut</tissue>
    </source>
</reference>
<comment type="caution">
    <text evidence="9">The sequence shown here is derived from an EMBL/GenBank/DDBJ whole genome shotgun (WGS) entry which is preliminary data.</text>
</comment>
<dbReference type="InterPro" id="IPR032682">
    <property type="entry name" value="Cnd1_C"/>
</dbReference>
<protein>
    <submittedName>
        <fullName evidence="9">Condensin-2 complex subunit D3</fullName>
    </submittedName>
</protein>
<dbReference type="PANTHER" id="PTHR14222">
    <property type="entry name" value="CONDENSIN"/>
    <property type="match status" value="1"/>
</dbReference>
<evidence type="ECO:0000256" key="1">
    <source>
        <dbReference type="ARBA" id="ARBA00004123"/>
    </source>
</evidence>
<proteinExistence type="predicted"/>
<dbReference type="PANTHER" id="PTHR14222:SF1">
    <property type="entry name" value="CONDENSIN-2 COMPLEX SUBUNIT D3"/>
    <property type="match status" value="1"/>
</dbReference>
<feature type="compositionally biased region" description="Gly residues" evidence="7">
    <location>
        <begin position="47"/>
        <end position="56"/>
    </location>
</feature>
<dbReference type="InterPro" id="IPR016024">
    <property type="entry name" value="ARM-type_fold"/>
</dbReference>
<evidence type="ECO:0000256" key="5">
    <source>
        <dbReference type="ARBA" id="ARBA00023242"/>
    </source>
</evidence>
<evidence type="ECO:0000313" key="10">
    <source>
        <dbReference type="Proteomes" id="UP000797356"/>
    </source>
</evidence>
<reference evidence="9" key="1">
    <citation type="journal article" date="2017" name="Gigascience">
        <title>The genome draft of coconut (Cocos nucifera).</title>
        <authorList>
            <person name="Xiao Y."/>
            <person name="Xu P."/>
            <person name="Fan H."/>
            <person name="Baudouin L."/>
            <person name="Xia W."/>
            <person name="Bocs S."/>
            <person name="Xu J."/>
            <person name="Li Q."/>
            <person name="Guo A."/>
            <person name="Zhou L."/>
            <person name="Li J."/>
            <person name="Wu Y."/>
            <person name="Ma Z."/>
            <person name="Armero A."/>
            <person name="Issali A.E."/>
            <person name="Liu N."/>
            <person name="Peng M."/>
            <person name="Yang Y."/>
        </authorList>
    </citation>
    <scope>NUCLEOTIDE SEQUENCE</scope>
    <source>
        <tissue evidence="9">Spear leaf of Hainan Tall coconut</tissue>
    </source>
</reference>
<gene>
    <name evidence="9" type="ORF">COCNU_12G002430</name>
</gene>
<dbReference type="EMBL" id="CM017883">
    <property type="protein sequence ID" value="KAG1365243.1"/>
    <property type="molecule type" value="Genomic_DNA"/>
</dbReference>
<dbReference type="InterPro" id="IPR011989">
    <property type="entry name" value="ARM-like"/>
</dbReference>
<dbReference type="GO" id="GO:0007076">
    <property type="term" value="P:mitotic chromosome condensation"/>
    <property type="evidence" value="ECO:0007669"/>
    <property type="project" value="InterPro"/>
</dbReference>
<evidence type="ECO:0000256" key="4">
    <source>
        <dbReference type="ARBA" id="ARBA00023067"/>
    </source>
</evidence>
<dbReference type="GO" id="GO:0005634">
    <property type="term" value="C:nucleus"/>
    <property type="evidence" value="ECO:0007669"/>
    <property type="project" value="UniProtKB-SubCell"/>
</dbReference>
<dbReference type="GO" id="GO:0042393">
    <property type="term" value="F:histone binding"/>
    <property type="evidence" value="ECO:0007669"/>
    <property type="project" value="TreeGrafter"/>
</dbReference>
<dbReference type="Gene3D" id="1.25.10.10">
    <property type="entry name" value="Leucine-rich Repeat Variant"/>
    <property type="match status" value="1"/>
</dbReference>
<feature type="region of interest" description="Disordered" evidence="7">
    <location>
        <begin position="1"/>
        <end position="32"/>
    </location>
</feature>
<dbReference type="GO" id="GO:0000796">
    <property type="term" value="C:condensin complex"/>
    <property type="evidence" value="ECO:0007669"/>
    <property type="project" value="TreeGrafter"/>
</dbReference>
<evidence type="ECO:0000313" key="9">
    <source>
        <dbReference type="EMBL" id="KAG1365243.1"/>
    </source>
</evidence>